<feature type="compositionally biased region" description="Pro residues" evidence="1">
    <location>
        <begin position="82"/>
        <end position="94"/>
    </location>
</feature>
<evidence type="ECO:0000313" key="2">
    <source>
        <dbReference type="EMBL" id="PSR78126.1"/>
    </source>
</evidence>
<keyword evidence="3" id="KW-1185">Reference proteome</keyword>
<evidence type="ECO:0000313" key="3">
    <source>
        <dbReference type="Proteomes" id="UP000241462"/>
    </source>
</evidence>
<dbReference type="AlphaFoldDB" id="A0A2T2ZVZ0"/>
<dbReference type="Proteomes" id="UP000241462">
    <property type="component" value="Unassembled WGS sequence"/>
</dbReference>
<sequence>MAWAGLASLQWSLSSPPVERLKTPTKRGARRRRGKGHVKGKDSESHDGATDDHGNGDDNNYSCHQGDASGNGNGNGKDNIPSSPPSPPRLPCEEPPMLRSPAYPVSLFPPLPPPPPPRPPTHLELPVRVKSAPEGLGILNWERLEQLDLFRME</sequence>
<protein>
    <submittedName>
        <fullName evidence="2">Uncharacterized protein</fullName>
    </submittedName>
</protein>
<dbReference type="EMBL" id="KZ678619">
    <property type="protein sequence ID" value="PSR78126.1"/>
    <property type="molecule type" value="Genomic_DNA"/>
</dbReference>
<name>A0A2T2ZVZ0_9PEZI</name>
<organism evidence="2 3">
    <name type="scientific">Coniella lustricola</name>
    <dbReference type="NCBI Taxonomy" id="2025994"/>
    <lineage>
        <taxon>Eukaryota</taxon>
        <taxon>Fungi</taxon>
        <taxon>Dikarya</taxon>
        <taxon>Ascomycota</taxon>
        <taxon>Pezizomycotina</taxon>
        <taxon>Sordariomycetes</taxon>
        <taxon>Sordariomycetidae</taxon>
        <taxon>Diaporthales</taxon>
        <taxon>Schizoparmaceae</taxon>
        <taxon>Coniella</taxon>
    </lineage>
</organism>
<feature type="compositionally biased region" description="Pro residues" evidence="1">
    <location>
        <begin position="107"/>
        <end position="120"/>
    </location>
</feature>
<feature type="compositionally biased region" description="Basic and acidic residues" evidence="1">
    <location>
        <begin position="39"/>
        <end position="56"/>
    </location>
</feature>
<feature type="region of interest" description="Disordered" evidence="1">
    <location>
        <begin position="1"/>
        <end position="124"/>
    </location>
</feature>
<dbReference type="InParanoid" id="A0A2T2ZVZ0"/>
<evidence type="ECO:0000256" key="1">
    <source>
        <dbReference type="SAM" id="MobiDB-lite"/>
    </source>
</evidence>
<feature type="compositionally biased region" description="Basic residues" evidence="1">
    <location>
        <begin position="23"/>
        <end position="38"/>
    </location>
</feature>
<proteinExistence type="predicted"/>
<reference evidence="2 3" key="1">
    <citation type="journal article" date="2018" name="Mycol. Prog.">
        <title>Coniella lustricola, a new species from submerged detritus.</title>
        <authorList>
            <person name="Raudabaugh D.B."/>
            <person name="Iturriaga T."/>
            <person name="Carver A."/>
            <person name="Mondo S."/>
            <person name="Pangilinan J."/>
            <person name="Lipzen A."/>
            <person name="He G."/>
            <person name="Amirebrahimi M."/>
            <person name="Grigoriev I.V."/>
            <person name="Miller A.N."/>
        </authorList>
    </citation>
    <scope>NUCLEOTIDE SEQUENCE [LARGE SCALE GENOMIC DNA]</scope>
    <source>
        <strain evidence="2 3">B22-T-1</strain>
    </source>
</reference>
<accession>A0A2T2ZVZ0</accession>
<gene>
    <name evidence="2" type="ORF">BD289DRAFT_486164</name>
</gene>